<evidence type="ECO:0000313" key="2">
    <source>
        <dbReference type="EMBL" id="ACR35589.1"/>
    </source>
</evidence>
<feature type="compositionally biased region" description="Polar residues" evidence="1">
    <location>
        <begin position="134"/>
        <end position="148"/>
    </location>
</feature>
<sequence length="196" mass="21525">MWRMAQGVMALKAWTSPPSSGRRTIAPHGADISPSLTTLAGLAFDRLMDDPADSIQRYDLTCAAPYKTLLSTVIPGWLWSGMMDDAGMQNIPIEKLAHSYIWRYLMAGLEWKTLFRPRAARGLLQARTAPASRSRPTSDGVTMSNAARTLSRESRGDRGPFSDSEALQTSYSFWIALFASVEAGGICYNLTRAVSD</sequence>
<proteinExistence type="evidence at transcript level"/>
<feature type="compositionally biased region" description="Basic and acidic residues" evidence="1">
    <location>
        <begin position="150"/>
        <end position="160"/>
    </location>
</feature>
<accession>C4J339</accession>
<reference evidence="2" key="2">
    <citation type="submission" date="2012-06" db="EMBL/GenBank/DDBJ databases">
        <authorList>
            <person name="Yu Y."/>
            <person name="Currie J."/>
            <person name="Lomeli R."/>
            <person name="Angelova A."/>
            <person name="Collura K."/>
            <person name="Wissotski M."/>
            <person name="Campos D."/>
            <person name="Kudrna D."/>
            <person name="Golser W."/>
            <person name="Ashely E."/>
            <person name="Descour A."/>
            <person name="Fernandes J."/>
            <person name="Soderlund C."/>
            <person name="Walbot V."/>
        </authorList>
    </citation>
    <scope>NUCLEOTIDE SEQUENCE</scope>
    <source>
        <strain evidence="2">B73</strain>
    </source>
</reference>
<protein>
    <submittedName>
        <fullName evidence="2">Uncharacterized protein</fullName>
    </submittedName>
</protein>
<organism evidence="2">
    <name type="scientific">Zea mays</name>
    <name type="common">Maize</name>
    <dbReference type="NCBI Taxonomy" id="4577"/>
    <lineage>
        <taxon>Eukaryota</taxon>
        <taxon>Viridiplantae</taxon>
        <taxon>Streptophyta</taxon>
        <taxon>Embryophyta</taxon>
        <taxon>Tracheophyta</taxon>
        <taxon>Spermatophyta</taxon>
        <taxon>Magnoliopsida</taxon>
        <taxon>Liliopsida</taxon>
        <taxon>Poales</taxon>
        <taxon>Poaceae</taxon>
        <taxon>PACMAD clade</taxon>
        <taxon>Panicoideae</taxon>
        <taxon>Andropogonodae</taxon>
        <taxon>Andropogoneae</taxon>
        <taxon>Tripsacinae</taxon>
        <taxon>Zea</taxon>
    </lineage>
</organism>
<reference evidence="2" key="1">
    <citation type="journal article" date="2009" name="PLoS Genet.">
        <title>Sequencing, mapping, and analysis of 27,455 maize full-length cDNAs.</title>
        <authorList>
            <person name="Soderlund C."/>
            <person name="Descour A."/>
            <person name="Kudrna D."/>
            <person name="Bomhoff M."/>
            <person name="Boyd L."/>
            <person name="Currie J."/>
            <person name="Angelova A."/>
            <person name="Collura K."/>
            <person name="Wissotski M."/>
            <person name="Ashley E."/>
            <person name="Morrow D."/>
            <person name="Fernandes J."/>
            <person name="Walbot V."/>
            <person name="Yu Y."/>
        </authorList>
    </citation>
    <scope>NUCLEOTIDE SEQUENCE</scope>
    <source>
        <strain evidence="2">B73</strain>
    </source>
</reference>
<evidence type="ECO:0000256" key="1">
    <source>
        <dbReference type="SAM" id="MobiDB-lite"/>
    </source>
</evidence>
<name>C4J339_MAIZE</name>
<dbReference type="AlphaFoldDB" id="C4J339"/>
<feature type="region of interest" description="Disordered" evidence="1">
    <location>
        <begin position="126"/>
        <end position="163"/>
    </location>
</feature>
<dbReference type="EMBL" id="BT085236">
    <property type="protein sequence ID" value="ACR35589.1"/>
    <property type="molecule type" value="mRNA"/>
</dbReference>